<comment type="subcellular location">
    <subcellularLocation>
        <location evidence="1">Cell membrane</location>
        <topology evidence="1">Multi-pass membrane protein</topology>
    </subcellularLocation>
</comment>
<evidence type="ECO:0000256" key="1">
    <source>
        <dbReference type="ARBA" id="ARBA00004651"/>
    </source>
</evidence>
<evidence type="ECO:0000256" key="8">
    <source>
        <dbReference type="SAM" id="Phobius"/>
    </source>
</evidence>
<dbReference type="PROSITE" id="PS00216">
    <property type="entry name" value="SUGAR_TRANSPORT_1"/>
    <property type="match status" value="2"/>
</dbReference>
<evidence type="ECO:0000313" key="10">
    <source>
        <dbReference type="EMBL" id="KAL3863777.1"/>
    </source>
</evidence>
<keyword evidence="3 8" id="KW-0812">Transmembrane</keyword>
<comment type="caution">
    <text evidence="10">The sequence shown here is derived from an EMBL/GenBank/DDBJ whole genome shotgun (WGS) entry which is preliminary data.</text>
</comment>
<dbReference type="InterPro" id="IPR044775">
    <property type="entry name" value="MFS_ERD6/Tret1-like"/>
</dbReference>
<feature type="domain" description="Major facilitator superfamily (MFS) profile" evidence="9">
    <location>
        <begin position="22"/>
        <end position="444"/>
    </location>
</feature>
<feature type="transmembrane region" description="Helical" evidence="8">
    <location>
        <begin position="93"/>
        <end position="111"/>
    </location>
</feature>
<sequence length="463" mass="50863">MASLDTELLRPASKKYEGSPYRLFFAAGCAFLGPLSFGYVIGYSSPAIPFLEKQGLLDKNNVAWFASLMTVGALAGGPFAGWCIEKLGRKKTIFWSSLPFIFGWLSIAIARSAMYLLIGRFLCGFASGMITVCVPVYIAEISTKSLRGTLGAGVQLIITVGILVAYALGMKLQWNVMAFLGVIPAALTMLAMIFVPETPRWLIMQNRKTDALQALSSLRGPHTDVEDECRDIEEGIDSKESFYWSEFRRPELFRPLRISVLVMVFQQLSGINAIMFYTVSIFKTAGLENSEGATVIIGAVQVVATFLAVMLMDRAGRRKLLITAGAIMCITCFTFGLYYMKVSQGTPASSLGWLAVGSLILYIIGFSLGWGPIPMLIMSEIFPARARGAASGIAIFCNWFCAFLVTKEFIAAQDILGTAGTFWIFALVCLSGVMYVWRYVPETKGKSLEDIELYFLGKSMLRI</sequence>
<dbReference type="GO" id="GO:0005886">
    <property type="term" value="C:plasma membrane"/>
    <property type="evidence" value="ECO:0007669"/>
    <property type="project" value="UniProtKB-SubCell"/>
</dbReference>
<accession>A0ABD3VQA3</accession>
<evidence type="ECO:0000256" key="7">
    <source>
        <dbReference type="RuleBase" id="RU003346"/>
    </source>
</evidence>
<dbReference type="EMBL" id="JBJQND010000010">
    <property type="protein sequence ID" value="KAL3863777.1"/>
    <property type="molecule type" value="Genomic_DNA"/>
</dbReference>
<keyword evidence="2" id="KW-1003">Cell membrane</keyword>
<dbReference type="PROSITE" id="PS00217">
    <property type="entry name" value="SUGAR_TRANSPORT_2"/>
    <property type="match status" value="1"/>
</dbReference>
<dbReference type="Proteomes" id="UP001634394">
    <property type="component" value="Unassembled WGS sequence"/>
</dbReference>
<dbReference type="Gene3D" id="1.20.1250.20">
    <property type="entry name" value="MFS general substrate transporter like domains"/>
    <property type="match status" value="1"/>
</dbReference>
<dbReference type="InterPro" id="IPR005828">
    <property type="entry name" value="MFS_sugar_transport-like"/>
</dbReference>
<feature type="transmembrane region" description="Helical" evidence="8">
    <location>
        <begin position="389"/>
        <end position="410"/>
    </location>
</feature>
<dbReference type="AlphaFoldDB" id="A0ABD3VQA3"/>
<feature type="transmembrane region" description="Helical" evidence="8">
    <location>
        <begin position="292"/>
        <end position="311"/>
    </location>
</feature>
<dbReference type="InterPro" id="IPR005829">
    <property type="entry name" value="Sugar_transporter_CS"/>
</dbReference>
<evidence type="ECO:0000256" key="6">
    <source>
        <dbReference type="ARBA" id="ARBA00023180"/>
    </source>
</evidence>
<dbReference type="PANTHER" id="PTHR48021">
    <property type="match status" value="1"/>
</dbReference>
<dbReference type="InterPro" id="IPR003663">
    <property type="entry name" value="Sugar/inositol_transpt"/>
</dbReference>
<keyword evidence="5 8" id="KW-0472">Membrane</keyword>
<feature type="transmembrane region" description="Helical" evidence="8">
    <location>
        <begin position="320"/>
        <end position="339"/>
    </location>
</feature>
<feature type="transmembrane region" description="Helical" evidence="8">
    <location>
        <begin position="150"/>
        <end position="168"/>
    </location>
</feature>
<feature type="transmembrane region" description="Helical" evidence="8">
    <location>
        <begin position="174"/>
        <end position="195"/>
    </location>
</feature>
<evidence type="ECO:0000256" key="5">
    <source>
        <dbReference type="ARBA" id="ARBA00023136"/>
    </source>
</evidence>
<dbReference type="PRINTS" id="PR00171">
    <property type="entry name" value="SUGRTRNSPORT"/>
</dbReference>
<proteinExistence type="inferred from homology"/>
<dbReference type="InterPro" id="IPR020846">
    <property type="entry name" value="MFS_dom"/>
</dbReference>
<dbReference type="CDD" id="cd17358">
    <property type="entry name" value="MFS_GLUT6_8_Class3_like"/>
    <property type="match status" value="1"/>
</dbReference>
<keyword evidence="6" id="KW-0325">Glycoprotein</keyword>
<feature type="transmembrane region" description="Helical" evidence="8">
    <location>
        <begin position="117"/>
        <end position="138"/>
    </location>
</feature>
<evidence type="ECO:0000256" key="2">
    <source>
        <dbReference type="ARBA" id="ARBA00022475"/>
    </source>
</evidence>
<evidence type="ECO:0000313" key="11">
    <source>
        <dbReference type="Proteomes" id="UP001634394"/>
    </source>
</evidence>
<keyword evidence="7" id="KW-0813">Transport</keyword>
<comment type="similarity">
    <text evidence="7">Belongs to the major facilitator superfamily. Sugar transporter (TC 2.A.1.1) family.</text>
</comment>
<dbReference type="PANTHER" id="PTHR48021:SF1">
    <property type="entry name" value="GH07001P-RELATED"/>
    <property type="match status" value="1"/>
</dbReference>
<evidence type="ECO:0000256" key="4">
    <source>
        <dbReference type="ARBA" id="ARBA00022989"/>
    </source>
</evidence>
<feature type="transmembrane region" description="Helical" evidence="8">
    <location>
        <begin position="351"/>
        <end position="377"/>
    </location>
</feature>
<dbReference type="Pfam" id="PF00083">
    <property type="entry name" value="Sugar_tr"/>
    <property type="match status" value="1"/>
</dbReference>
<feature type="transmembrane region" description="Helical" evidence="8">
    <location>
        <begin position="21"/>
        <end position="42"/>
    </location>
</feature>
<feature type="transmembrane region" description="Helical" evidence="8">
    <location>
        <begin position="62"/>
        <end position="81"/>
    </location>
</feature>
<dbReference type="InterPro" id="IPR050549">
    <property type="entry name" value="MFS_Trehalose_Transporter"/>
</dbReference>
<dbReference type="NCBIfam" id="TIGR00879">
    <property type="entry name" value="SP"/>
    <property type="match status" value="1"/>
</dbReference>
<feature type="transmembrane region" description="Helical" evidence="8">
    <location>
        <begin position="416"/>
        <end position="437"/>
    </location>
</feature>
<protein>
    <recommendedName>
        <fullName evidence="9">Major facilitator superfamily (MFS) profile domain-containing protein</fullName>
    </recommendedName>
</protein>
<dbReference type="FunFam" id="1.20.1250.20:FF:000055">
    <property type="entry name" value="Facilitated trehalose transporter Tret1-2 homolog"/>
    <property type="match status" value="1"/>
</dbReference>
<name>A0ABD3VQA3_SINWO</name>
<keyword evidence="4 8" id="KW-1133">Transmembrane helix</keyword>
<dbReference type="PROSITE" id="PS50850">
    <property type="entry name" value="MFS"/>
    <property type="match status" value="1"/>
</dbReference>
<organism evidence="10 11">
    <name type="scientific">Sinanodonta woodiana</name>
    <name type="common">Chinese pond mussel</name>
    <name type="synonym">Anodonta woodiana</name>
    <dbReference type="NCBI Taxonomy" id="1069815"/>
    <lineage>
        <taxon>Eukaryota</taxon>
        <taxon>Metazoa</taxon>
        <taxon>Spiralia</taxon>
        <taxon>Lophotrochozoa</taxon>
        <taxon>Mollusca</taxon>
        <taxon>Bivalvia</taxon>
        <taxon>Autobranchia</taxon>
        <taxon>Heteroconchia</taxon>
        <taxon>Palaeoheterodonta</taxon>
        <taxon>Unionida</taxon>
        <taxon>Unionoidea</taxon>
        <taxon>Unionidae</taxon>
        <taxon>Unioninae</taxon>
        <taxon>Sinanodonta</taxon>
    </lineage>
</organism>
<keyword evidence="11" id="KW-1185">Reference proteome</keyword>
<evidence type="ECO:0000256" key="3">
    <source>
        <dbReference type="ARBA" id="ARBA00022692"/>
    </source>
</evidence>
<dbReference type="SUPFAM" id="SSF103473">
    <property type="entry name" value="MFS general substrate transporter"/>
    <property type="match status" value="1"/>
</dbReference>
<feature type="transmembrane region" description="Helical" evidence="8">
    <location>
        <begin position="258"/>
        <end position="280"/>
    </location>
</feature>
<evidence type="ECO:0000259" key="9">
    <source>
        <dbReference type="PROSITE" id="PS50850"/>
    </source>
</evidence>
<reference evidence="10 11" key="1">
    <citation type="submission" date="2024-11" db="EMBL/GenBank/DDBJ databases">
        <title>Chromosome-level genome assembly of the freshwater bivalve Anodonta woodiana.</title>
        <authorList>
            <person name="Chen X."/>
        </authorList>
    </citation>
    <scope>NUCLEOTIDE SEQUENCE [LARGE SCALE GENOMIC DNA]</scope>
    <source>
        <strain evidence="10">MN2024</strain>
        <tissue evidence="10">Gills</tissue>
    </source>
</reference>
<gene>
    <name evidence="10" type="ORF">ACJMK2_005512</name>
</gene>
<dbReference type="InterPro" id="IPR036259">
    <property type="entry name" value="MFS_trans_sf"/>
</dbReference>